<dbReference type="RefSeq" id="WP_267223294.1">
    <property type="nucleotide sequence ID" value="NZ_JAPCWC010000021.1"/>
</dbReference>
<accession>A0ABV6S762</accession>
<dbReference type="EMBL" id="JBHLTM010000019">
    <property type="protein sequence ID" value="MFC0683948.1"/>
    <property type="molecule type" value="Genomic_DNA"/>
</dbReference>
<feature type="compositionally biased region" description="Basic and acidic residues" evidence="3">
    <location>
        <begin position="35"/>
        <end position="48"/>
    </location>
</feature>
<dbReference type="Gene3D" id="3.90.1150.10">
    <property type="entry name" value="Aspartate Aminotransferase, domain 1"/>
    <property type="match status" value="1"/>
</dbReference>
<dbReference type="Proteomes" id="UP001589858">
    <property type="component" value="Unassembled WGS sequence"/>
</dbReference>
<dbReference type="PANTHER" id="PTHR30244:SF34">
    <property type="entry name" value="DTDP-4-AMINO-4,6-DIDEOXYGALACTOSE TRANSAMINASE"/>
    <property type="match status" value="1"/>
</dbReference>
<dbReference type="Pfam" id="PF01041">
    <property type="entry name" value="DegT_DnrJ_EryC1"/>
    <property type="match status" value="1"/>
</dbReference>
<evidence type="ECO:0000313" key="5">
    <source>
        <dbReference type="Proteomes" id="UP001589858"/>
    </source>
</evidence>
<comment type="similarity">
    <text evidence="1 2">Belongs to the DegT/DnrJ/EryC1 family.</text>
</comment>
<dbReference type="InterPro" id="IPR015421">
    <property type="entry name" value="PyrdxlP-dep_Trfase_major"/>
</dbReference>
<evidence type="ECO:0000256" key="3">
    <source>
        <dbReference type="SAM" id="MobiDB-lite"/>
    </source>
</evidence>
<reference evidence="4 5" key="1">
    <citation type="submission" date="2024-09" db="EMBL/GenBank/DDBJ databases">
        <authorList>
            <person name="Sun Q."/>
            <person name="Mori K."/>
        </authorList>
    </citation>
    <scope>NUCLEOTIDE SEQUENCE [LARGE SCALE GENOMIC DNA]</scope>
    <source>
        <strain evidence="4 5">CICC 11035S</strain>
    </source>
</reference>
<keyword evidence="2" id="KW-0663">Pyridoxal phosphate</keyword>
<dbReference type="CDD" id="cd00616">
    <property type="entry name" value="AHBA_syn"/>
    <property type="match status" value="1"/>
</dbReference>
<proteinExistence type="inferred from homology"/>
<dbReference type="NCBIfam" id="NF011936">
    <property type="entry name" value="PRK15407.1"/>
    <property type="match status" value="1"/>
</dbReference>
<dbReference type="Gene3D" id="3.40.640.10">
    <property type="entry name" value="Type I PLP-dependent aspartate aminotransferase-like (Major domain)"/>
    <property type="match status" value="1"/>
</dbReference>
<gene>
    <name evidence="4" type="primary">rfbH</name>
    <name evidence="4" type="ORF">ACFFF8_05025</name>
</gene>
<feature type="region of interest" description="Disordered" evidence="3">
    <location>
        <begin position="32"/>
        <end position="64"/>
    </location>
</feature>
<dbReference type="PANTHER" id="PTHR30244">
    <property type="entry name" value="TRANSAMINASE"/>
    <property type="match status" value="1"/>
</dbReference>
<organism evidence="4 5">
    <name type="scientific">Novosphingobium clariflavum</name>
    <dbReference type="NCBI Taxonomy" id="2029884"/>
    <lineage>
        <taxon>Bacteria</taxon>
        <taxon>Pseudomonadati</taxon>
        <taxon>Pseudomonadota</taxon>
        <taxon>Alphaproteobacteria</taxon>
        <taxon>Sphingomonadales</taxon>
        <taxon>Sphingomonadaceae</taxon>
        <taxon>Novosphingobium</taxon>
    </lineage>
</organism>
<comment type="caution">
    <text evidence="4">The sequence shown here is derived from an EMBL/GenBank/DDBJ whole genome shotgun (WGS) entry which is preliminary data.</text>
</comment>
<dbReference type="InterPro" id="IPR000653">
    <property type="entry name" value="DegT/StrS_aminotransferase"/>
</dbReference>
<sequence>MTNPLTEPVNDLARSDGTAVSGMFFAQEGAPCEVTSREAERVEGRCNEGNDDGGDGGGDGGGNEAELRARILALTGDYARRFHAPRPFVPGQSPVPVSGKVYGAQEMQFLVESALDFWLTTGRFNSAFEERLARQLGVAHVLTTNSGSSANLLALSSLTSHYLRDEALKPGDEVITVATGFPTTVNPALQYGLVPVFVDLDVPTYNVLSERIEAAVSDRTRAIMLAHTLGNPFDLDEVMRVARKYGLFVVEDCCDALGATWHGDGLKEQGRGVGTFGDIGTLSFYPAHHITMGEGGAVFTQKPRLKRVIESMRDWGRDCWCAPGMDNTCGKRFARRLGSLPAGYDHKYTYSHAGYNLKITDMQAAVGLAQLDRLEDFIAARRANFALLTEMLTPFEDVFILPRATPGSDPSWFGYPITIRPESGVARDDLVKHLDAHRIGTRLLFGGNLLRQPYMKGRNYRVSGSLANADLVTTNCFWIGLYPGLEPAHLHYTVETMAAFLRGCGKVAGSSQRGRQAHDERRAQ</sequence>
<dbReference type="InterPro" id="IPR015424">
    <property type="entry name" value="PyrdxlP-dep_Trfase"/>
</dbReference>
<protein>
    <submittedName>
        <fullName evidence="4">Lipopolysaccharide biosynthesis protein RfbH</fullName>
    </submittedName>
</protein>
<dbReference type="SUPFAM" id="SSF53383">
    <property type="entry name" value="PLP-dependent transferases"/>
    <property type="match status" value="1"/>
</dbReference>
<evidence type="ECO:0000256" key="1">
    <source>
        <dbReference type="ARBA" id="ARBA00037999"/>
    </source>
</evidence>
<keyword evidence="5" id="KW-1185">Reference proteome</keyword>
<name>A0ABV6S762_9SPHN</name>
<dbReference type="InterPro" id="IPR015422">
    <property type="entry name" value="PyrdxlP-dep_Trfase_small"/>
</dbReference>
<evidence type="ECO:0000256" key="2">
    <source>
        <dbReference type="RuleBase" id="RU004508"/>
    </source>
</evidence>
<evidence type="ECO:0000313" key="4">
    <source>
        <dbReference type="EMBL" id="MFC0683948.1"/>
    </source>
</evidence>